<dbReference type="PANTHER" id="PTHR30250">
    <property type="entry name" value="PST FAMILY PREDICTED COLANIC ACID TRANSPORTER"/>
    <property type="match status" value="1"/>
</dbReference>
<dbReference type="CDD" id="cd13124">
    <property type="entry name" value="MATE_SpoVB_like"/>
    <property type="match status" value="1"/>
</dbReference>
<comment type="subcellular location">
    <subcellularLocation>
        <location evidence="1">Cell membrane</location>
        <topology evidence="1">Multi-pass membrane protein</topology>
    </subcellularLocation>
</comment>
<proteinExistence type="predicted"/>
<feature type="transmembrane region" description="Helical" evidence="8">
    <location>
        <begin position="161"/>
        <end position="180"/>
    </location>
</feature>
<feature type="transmembrane region" description="Helical" evidence="8">
    <location>
        <begin position="435"/>
        <end position="453"/>
    </location>
</feature>
<dbReference type="InterPro" id="IPR004268">
    <property type="entry name" value="MurJ"/>
</dbReference>
<feature type="transmembrane region" description="Helical" evidence="8">
    <location>
        <begin position="530"/>
        <end position="550"/>
    </location>
</feature>
<dbReference type="Proteomes" id="UP001208131">
    <property type="component" value="Unassembled WGS sequence"/>
</dbReference>
<reference evidence="9 10" key="1">
    <citation type="journal article" date="2021" name="ISME Commun">
        <title>Automated analysis of genomic sequences facilitates high-throughput and comprehensive description of bacteria.</title>
        <authorList>
            <person name="Hitch T.C.A."/>
        </authorList>
    </citation>
    <scope>NUCLEOTIDE SEQUENCE [LARGE SCALE GENOMIC DNA]</scope>
    <source>
        <strain evidence="9 10">Sanger_31</strain>
    </source>
</reference>
<evidence type="ECO:0000256" key="4">
    <source>
        <dbReference type="ARBA" id="ARBA00022960"/>
    </source>
</evidence>
<feature type="transmembrane region" description="Helical" evidence="8">
    <location>
        <begin position="403"/>
        <end position="423"/>
    </location>
</feature>
<dbReference type="GO" id="GO:0008360">
    <property type="term" value="P:regulation of cell shape"/>
    <property type="evidence" value="ECO:0007669"/>
    <property type="project" value="UniProtKB-KW"/>
</dbReference>
<dbReference type="InterPro" id="IPR050833">
    <property type="entry name" value="Poly_Biosynth_Transport"/>
</dbReference>
<name>A0AAE3IJ27_9FIRM</name>
<evidence type="ECO:0000256" key="2">
    <source>
        <dbReference type="ARBA" id="ARBA00022475"/>
    </source>
</evidence>
<feature type="transmembrane region" description="Helical" evidence="8">
    <location>
        <begin position="259"/>
        <end position="279"/>
    </location>
</feature>
<dbReference type="InterPro" id="IPR002797">
    <property type="entry name" value="Polysacc_synth"/>
</dbReference>
<dbReference type="PIRSF" id="PIRSF038958">
    <property type="entry name" value="PG_synth_SpoVB"/>
    <property type="match status" value="1"/>
</dbReference>
<gene>
    <name evidence="9" type="ORF">OCV57_12870</name>
</gene>
<feature type="transmembrane region" description="Helical" evidence="8">
    <location>
        <begin position="42"/>
        <end position="66"/>
    </location>
</feature>
<dbReference type="Pfam" id="PF01943">
    <property type="entry name" value="Polysacc_synt"/>
    <property type="match status" value="1"/>
</dbReference>
<evidence type="ECO:0000256" key="1">
    <source>
        <dbReference type="ARBA" id="ARBA00004651"/>
    </source>
</evidence>
<dbReference type="InterPro" id="IPR024923">
    <property type="entry name" value="PG_synth_SpoVB"/>
</dbReference>
<feature type="transmembrane region" description="Helical" evidence="8">
    <location>
        <begin position="365"/>
        <end position="383"/>
    </location>
</feature>
<dbReference type="GO" id="GO:0005886">
    <property type="term" value="C:plasma membrane"/>
    <property type="evidence" value="ECO:0007669"/>
    <property type="project" value="UniProtKB-SubCell"/>
</dbReference>
<keyword evidence="10" id="KW-1185">Reference proteome</keyword>
<feature type="transmembrane region" description="Helical" evidence="8">
    <location>
        <begin position="12"/>
        <end position="30"/>
    </location>
</feature>
<dbReference type="RefSeq" id="WP_267301880.1">
    <property type="nucleotide sequence ID" value="NZ_JAOQJZ010000016.1"/>
</dbReference>
<protein>
    <submittedName>
        <fullName evidence="9">Polysaccharide biosynthesis protein</fullName>
    </submittedName>
</protein>
<keyword evidence="5" id="KW-0573">Peptidoglycan synthesis</keyword>
<dbReference type="EMBL" id="JAOQJZ010000016">
    <property type="protein sequence ID" value="MCU6706805.1"/>
    <property type="molecule type" value="Genomic_DNA"/>
</dbReference>
<feature type="transmembrane region" description="Helical" evidence="8">
    <location>
        <begin position="200"/>
        <end position="229"/>
    </location>
</feature>
<evidence type="ECO:0000256" key="3">
    <source>
        <dbReference type="ARBA" id="ARBA00022692"/>
    </source>
</evidence>
<keyword evidence="4" id="KW-0133">Cell shape</keyword>
<evidence type="ECO:0000256" key="5">
    <source>
        <dbReference type="ARBA" id="ARBA00022984"/>
    </source>
</evidence>
<evidence type="ECO:0000313" key="9">
    <source>
        <dbReference type="EMBL" id="MCU6706805.1"/>
    </source>
</evidence>
<dbReference type="Pfam" id="PF03023">
    <property type="entry name" value="MurJ"/>
    <property type="match status" value="1"/>
</dbReference>
<keyword evidence="6 8" id="KW-1133">Transmembrane helix</keyword>
<evidence type="ECO:0000256" key="7">
    <source>
        <dbReference type="ARBA" id="ARBA00023136"/>
    </source>
</evidence>
<feature type="transmembrane region" description="Helical" evidence="8">
    <location>
        <begin position="87"/>
        <end position="110"/>
    </location>
</feature>
<feature type="transmembrane region" description="Helical" evidence="8">
    <location>
        <begin position="459"/>
        <end position="480"/>
    </location>
</feature>
<keyword evidence="2" id="KW-1003">Cell membrane</keyword>
<accession>A0AAE3IJ27</accession>
<feature type="transmembrane region" description="Helical" evidence="8">
    <location>
        <begin position="122"/>
        <end position="140"/>
    </location>
</feature>
<evidence type="ECO:0000256" key="6">
    <source>
        <dbReference type="ARBA" id="ARBA00022989"/>
    </source>
</evidence>
<feature type="transmembrane region" description="Helical" evidence="8">
    <location>
        <begin position="315"/>
        <end position="338"/>
    </location>
</feature>
<evidence type="ECO:0000256" key="8">
    <source>
        <dbReference type="SAM" id="Phobius"/>
    </source>
</evidence>
<dbReference type="PANTHER" id="PTHR30250:SF21">
    <property type="entry name" value="LIPID II FLIPPASE MURJ"/>
    <property type="match status" value="1"/>
</dbReference>
<dbReference type="GO" id="GO:0009252">
    <property type="term" value="P:peptidoglycan biosynthetic process"/>
    <property type="evidence" value="ECO:0007669"/>
    <property type="project" value="UniProtKB-KW"/>
</dbReference>
<comment type="caution">
    <text evidence="9">The sequence shown here is derived from an EMBL/GenBank/DDBJ whole genome shotgun (WGS) entry which is preliminary data.</text>
</comment>
<keyword evidence="7 8" id="KW-0472">Membrane</keyword>
<dbReference type="AlphaFoldDB" id="A0AAE3IJ27"/>
<evidence type="ECO:0000313" key="10">
    <source>
        <dbReference type="Proteomes" id="UP001208131"/>
    </source>
</evidence>
<keyword evidence="3 8" id="KW-0812">Transmembrane</keyword>
<sequence>MKRQGFIKGSAILLAMVLITKILGLLYKIPLTNLLGGTGMGYFASAFSVFTPVFAIVVSGIPSTMARLTAENYALERFSNMRHTKRTAFFLFTIISAAAAAVMILTSDFLSRNVVGEPSTKYALMCVAPSIIFCTIMSVERGYCEGLQNMIPTAVSEVIETLFKLILGLGFAYGLMYHISDMYDKTGMIFGTAYENSRQAASAALPFIAAAAILGSSIASAIACLYTLISGKIKGDSVTKQMLQRDTITDPTGATAKKLFVCCLPIALISVIMTFANMIDMLTVNPCIKTAMKASPHTFDSLLSDKLTTDMLPNFIYGSYTGLAVTVFGLVPTLTAMFGKSILPSLAESCAKNDKKTMQSGLTKMLIVTSIIAIPAGMGIAVLSEPILRFLFGGRETEIQVCIMPMSILGIAVIFLAIATPCFSILQTLGKPHKAIIIMLAGGIIKLFLNIILIRQPIINISGAAISTLVSEVFICVLSVRSVCKMADLKPKVSEVFVKPTYAAIMCSVTAVLSHETLTKIAHLQINHRFVTLFSIGIGSTMYFFCLYLLCETPKNIVNYIFSKKNPQNP</sequence>
<organism evidence="9 10">
    <name type="scientific">Hominimerdicola aceti</name>
    <dbReference type="NCBI Taxonomy" id="2981726"/>
    <lineage>
        <taxon>Bacteria</taxon>
        <taxon>Bacillati</taxon>
        <taxon>Bacillota</taxon>
        <taxon>Clostridia</taxon>
        <taxon>Eubacteriales</taxon>
        <taxon>Oscillospiraceae</taxon>
        <taxon>Hominimerdicola</taxon>
    </lineage>
</organism>